<organism evidence="12 13">
    <name type="scientific">Caproiciproducens galactitolivorans</name>
    <dbReference type="NCBI Taxonomy" id="642589"/>
    <lineage>
        <taxon>Bacteria</taxon>
        <taxon>Bacillati</taxon>
        <taxon>Bacillota</taxon>
        <taxon>Clostridia</taxon>
        <taxon>Eubacteriales</taxon>
        <taxon>Acutalibacteraceae</taxon>
        <taxon>Caproiciproducens</taxon>
    </lineage>
</organism>
<keyword evidence="3 10" id="KW-0813">Transport</keyword>
<evidence type="ECO:0000256" key="7">
    <source>
        <dbReference type="ARBA" id="ARBA00023136"/>
    </source>
</evidence>
<evidence type="ECO:0000256" key="10">
    <source>
        <dbReference type="RuleBase" id="RU363032"/>
    </source>
</evidence>
<evidence type="ECO:0000256" key="9">
    <source>
        <dbReference type="ARBA" id="ARBA00041107"/>
    </source>
</evidence>
<dbReference type="InterPro" id="IPR045621">
    <property type="entry name" value="BPD_transp_1_N"/>
</dbReference>
<gene>
    <name evidence="12" type="primary">gsiC</name>
    <name evidence="12" type="ORF">CAGA_06510</name>
</gene>
<keyword evidence="4" id="KW-1003">Cell membrane</keyword>
<comment type="caution">
    <text evidence="12">The sequence shown here is derived from an EMBL/GenBank/DDBJ whole genome shotgun (WGS) entry which is preliminary data.</text>
</comment>
<dbReference type="GO" id="GO:0055085">
    <property type="term" value="P:transmembrane transport"/>
    <property type="evidence" value="ECO:0007669"/>
    <property type="project" value="InterPro"/>
</dbReference>
<dbReference type="OrthoDB" id="9769919at2"/>
<dbReference type="PANTHER" id="PTHR43163:SF5">
    <property type="entry name" value="GLUTATHIONE TRANSPORT SYSTEM PERMEASE PROTEIN GSIC"/>
    <property type="match status" value="1"/>
</dbReference>
<feature type="transmembrane region" description="Helical" evidence="10">
    <location>
        <begin position="99"/>
        <end position="122"/>
    </location>
</feature>
<evidence type="ECO:0000256" key="8">
    <source>
        <dbReference type="ARBA" id="ARBA00037215"/>
    </source>
</evidence>
<dbReference type="RefSeq" id="WP_135657653.1">
    <property type="nucleotide sequence ID" value="NZ_JAJUFJ010000002.1"/>
</dbReference>
<comment type="similarity">
    <text evidence="2 10">Belongs to the binding-protein-dependent transport system permease family.</text>
</comment>
<dbReference type="Gene3D" id="1.10.3720.10">
    <property type="entry name" value="MetI-like"/>
    <property type="match status" value="1"/>
</dbReference>
<dbReference type="Proteomes" id="UP000297714">
    <property type="component" value="Unassembled WGS sequence"/>
</dbReference>
<dbReference type="InterPro" id="IPR035906">
    <property type="entry name" value="MetI-like_sf"/>
</dbReference>
<keyword evidence="13" id="KW-1185">Reference proteome</keyword>
<dbReference type="GO" id="GO:0005886">
    <property type="term" value="C:plasma membrane"/>
    <property type="evidence" value="ECO:0007669"/>
    <property type="project" value="UniProtKB-SubCell"/>
</dbReference>
<evidence type="ECO:0000256" key="3">
    <source>
        <dbReference type="ARBA" id="ARBA00022448"/>
    </source>
</evidence>
<feature type="transmembrane region" description="Helical" evidence="10">
    <location>
        <begin position="278"/>
        <end position="299"/>
    </location>
</feature>
<keyword evidence="5 10" id="KW-0812">Transmembrane</keyword>
<keyword evidence="7 10" id="KW-0472">Membrane</keyword>
<dbReference type="Pfam" id="PF00528">
    <property type="entry name" value="BPD_transp_1"/>
    <property type="match status" value="1"/>
</dbReference>
<evidence type="ECO:0000256" key="5">
    <source>
        <dbReference type="ARBA" id="ARBA00022692"/>
    </source>
</evidence>
<comment type="subcellular location">
    <subcellularLocation>
        <location evidence="1 10">Cell membrane</location>
        <topology evidence="1 10">Multi-pass membrane protein</topology>
    </subcellularLocation>
</comment>
<dbReference type="Pfam" id="PF19300">
    <property type="entry name" value="BPD_transp_1_N"/>
    <property type="match status" value="1"/>
</dbReference>
<evidence type="ECO:0000256" key="6">
    <source>
        <dbReference type="ARBA" id="ARBA00022989"/>
    </source>
</evidence>
<feature type="domain" description="ABC transmembrane type-1" evidence="11">
    <location>
        <begin position="95"/>
        <end position="292"/>
    </location>
</feature>
<evidence type="ECO:0000259" key="11">
    <source>
        <dbReference type="PROSITE" id="PS50928"/>
    </source>
</evidence>
<evidence type="ECO:0000256" key="1">
    <source>
        <dbReference type="ARBA" id="ARBA00004651"/>
    </source>
</evidence>
<dbReference type="CDD" id="cd06261">
    <property type="entry name" value="TM_PBP2"/>
    <property type="match status" value="1"/>
</dbReference>
<proteinExistence type="inferred from homology"/>
<dbReference type="PROSITE" id="PS50928">
    <property type="entry name" value="ABC_TM1"/>
    <property type="match status" value="1"/>
</dbReference>
<feature type="transmembrane region" description="Helical" evidence="10">
    <location>
        <begin position="231"/>
        <end position="258"/>
    </location>
</feature>
<comment type="function">
    <text evidence="8">Part of the ABC transporter complex GsiABCD involved in glutathione import. Probably responsible for the translocation of the substrate across the membrane.</text>
</comment>
<sequence>MGRYFLKRVLGTIPLMLVISFIIFMFVHMIPGDPARIMAGKDATLEEINRTRQALGLDQPLMKQYLMYLDRMFHGDLGTSTTTGQTVAEMIGPRFLPTLTLAGCALVWSLIIGVLLGVLSAVMRGKWEDYIGMLIAISGISIPVFWLGLVLIQIFSVQLGWLPTGGLDNMQSYILPSFSLGIGVMAIMARFSRSSMLENMKEDYVRTARAKGQKESMVVLKHAFRNSLIEVVTVAGLQIGGLLAGSILVETVFTIPGMGRLLVDSIKFRDYPVIEAELLLFSLQFVVINLIVDLLYGVLNPKIRYES</sequence>
<feature type="transmembrane region" description="Helical" evidence="10">
    <location>
        <begin position="134"/>
        <end position="161"/>
    </location>
</feature>
<dbReference type="EMBL" id="SRMQ01000002">
    <property type="protein sequence ID" value="TGJ77282.1"/>
    <property type="molecule type" value="Genomic_DNA"/>
</dbReference>
<dbReference type="AlphaFoldDB" id="A0A4Z0YK95"/>
<feature type="transmembrane region" description="Helical" evidence="10">
    <location>
        <begin position="173"/>
        <end position="191"/>
    </location>
</feature>
<evidence type="ECO:0000256" key="2">
    <source>
        <dbReference type="ARBA" id="ARBA00009306"/>
    </source>
</evidence>
<dbReference type="InterPro" id="IPR000515">
    <property type="entry name" value="MetI-like"/>
</dbReference>
<evidence type="ECO:0000256" key="4">
    <source>
        <dbReference type="ARBA" id="ARBA00022475"/>
    </source>
</evidence>
<dbReference type="PANTHER" id="PTHR43163">
    <property type="entry name" value="DIPEPTIDE TRANSPORT SYSTEM PERMEASE PROTEIN DPPB-RELATED"/>
    <property type="match status" value="1"/>
</dbReference>
<accession>A0A4Z0YK95</accession>
<keyword evidence="6 10" id="KW-1133">Transmembrane helix</keyword>
<evidence type="ECO:0000313" key="12">
    <source>
        <dbReference type="EMBL" id="TGJ77282.1"/>
    </source>
</evidence>
<name>A0A4Z0YK95_9FIRM</name>
<feature type="transmembrane region" description="Helical" evidence="10">
    <location>
        <begin position="12"/>
        <end position="30"/>
    </location>
</feature>
<reference evidence="12 13" key="1">
    <citation type="submission" date="2019-04" db="EMBL/GenBank/DDBJ databases">
        <authorList>
            <person name="Poehlein A."/>
            <person name="Bengelsdorf F.R."/>
            <person name="Duerre P."/>
            <person name="Daniel R."/>
        </authorList>
    </citation>
    <scope>NUCLEOTIDE SEQUENCE [LARGE SCALE GENOMIC DNA]</scope>
    <source>
        <strain evidence="12 13">BS-1</strain>
    </source>
</reference>
<evidence type="ECO:0000313" key="13">
    <source>
        <dbReference type="Proteomes" id="UP000297714"/>
    </source>
</evidence>
<protein>
    <recommendedName>
        <fullName evidence="9">Glutathione transport system permease protein GsiC</fullName>
    </recommendedName>
</protein>
<dbReference type="SUPFAM" id="SSF161098">
    <property type="entry name" value="MetI-like"/>
    <property type="match status" value="1"/>
</dbReference>